<proteinExistence type="predicted"/>
<dbReference type="InterPro" id="IPR018060">
    <property type="entry name" value="HTH_AraC"/>
</dbReference>
<evidence type="ECO:0000256" key="3">
    <source>
        <dbReference type="ARBA" id="ARBA00023163"/>
    </source>
</evidence>
<dbReference type="InterPro" id="IPR020449">
    <property type="entry name" value="Tscrpt_reg_AraC-type_HTH"/>
</dbReference>
<dbReference type="InterPro" id="IPR050204">
    <property type="entry name" value="AraC_XylS_family_regulators"/>
</dbReference>
<keyword evidence="6" id="KW-1185">Reference proteome</keyword>
<evidence type="ECO:0000313" key="6">
    <source>
        <dbReference type="Proteomes" id="UP000192903"/>
    </source>
</evidence>
<dbReference type="STRING" id="464029.SAMN02982989_1780"/>
<evidence type="ECO:0000256" key="2">
    <source>
        <dbReference type="ARBA" id="ARBA00023125"/>
    </source>
</evidence>
<dbReference type="GO" id="GO:0003700">
    <property type="term" value="F:DNA-binding transcription factor activity"/>
    <property type="evidence" value="ECO:0007669"/>
    <property type="project" value="InterPro"/>
</dbReference>
<dbReference type="Proteomes" id="UP000192903">
    <property type="component" value="Unassembled WGS sequence"/>
</dbReference>
<dbReference type="Pfam" id="PF12833">
    <property type="entry name" value="HTH_18"/>
    <property type="match status" value="1"/>
</dbReference>
<dbReference type="PROSITE" id="PS01124">
    <property type="entry name" value="HTH_ARAC_FAMILY_2"/>
    <property type="match status" value="1"/>
</dbReference>
<keyword evidence="2" id="KW-0238">DNA-binding</keyword>
<dbReference type="AlphaFoldDB" id="A0A1X7ETV6"/>
<dbReference type="EMBL" id="FXAF01000006">
    <property type="protein sequence ID" value="SMF39843.1"/>
    <property type="molecule type" value="Genomic_DNA"/>
</dbReference>
<dbReference type="GO" id="GO:0043565">
    <property type="term" value="F:sequence-specific DNA binding"/>
    <property type="evidence" value="ECO:0007669"/>
    <property type="project" value="InterPro"/>
</dbReference>
<dbReference type="InterPro" id="IPR009057">
    <property type="entry name" value="Homeodomain-like_sf"/>
</dbReference>
<feature type="domain" description="HTH araC/xylS-type" evidence="4">
    <location>
        <begin position="154"/>
        <end position="252"/>
    </location>
</feature>
<keyword evidence="3" id="KW-0804">Transcription</keyword>
<organism evidence="5 6">
    <name type="scientific">Xaviernesmea oryzae</name>
    <dbReference type="NCBI Taxonomy" id="464029"/>
    <lineage>
        <taxon>Bacteria</taxon>
        <taxon>Pseudomonadati</taxon>
        <taxon>Pseudomonadota</taxon>
        <taxon>Alphaproteobacteria</taxon>
        <taxon>Hyphomicrobiales</taxon>
        <taxon>Rhizobiaceae</taxon>
        <taxon>Rhizobium/Agrobacterium group</taxon>
        <taxon>Xaviernesmea</taxon>
    </lineage>
</organism>
<name>A0A1X7ETV6_9HYPH</name>
<dbReference type="PANTHER" id="PTHR46796:SF6">
    <property type="entry name" value="ARAC SUBFAMILY"/>
    <property type="match status" value="1"/>
</dbReference>
<dbReference type="PRINTS" id="PR00032">
    <property type="entry name" value="HTHARAC"/>
</dbReference>
<dbReference type="Gene3D" id="1.10.10.60">
    <property type="entry name" value="Homeodomain-like"/>
    <property type="match status" value="2"/>
</dbReference>
<keyword evidence="1" id="KW-0805">Transcription regulation</keyword>
<evidence type="ECO:0000256" key="1">
    <source>
        <dbReference type="ARBA" id="ARBA00023015"/>
    </source>
</evidence>
<protein>
    <submittedName>
        <fullName evidence="5">AraC family transcriptional regulator</fullName>
    </submittedName>
</protein>
<dbReference type="PROSITE" id="PS00041">
    <property type="entry name" value="HTH_ARAC_FAMILY_1"/>
    <property type="match status" value="1"/>
</dbReference>
<accession>A0A1X7ETV6</accession>
<dbReference type="PANTHER" id="PTHR46796">
    <property type="entry name" value="HTH-TYPE TRANSCRIPTIONAL ACTIVATOR RHAS-RELATED"/>
    <property type="match status" value="1"/>
</dbReference>
<dbReference type="SMART" id="SM00342">
    <property type="entry name" value="HTH_ARAC"/>
    <property type="match status" value="1"/>
</dbReference>
<sequence length="252" mass="27780">MRLKAERLETPPGGGGFAVPQLSLGLFLVNQDRHRITVGSDKRRHIPLKAGEGWILPAGATGICEYDEALSFLRLEIPERLLSDVGFERHADFAPVVGAFDPLLVQFIHQAVATADSTPSLYLETMQLALAAHLAQMLAPPKPGITGIGDRRLRRALDHIHDNLASHLSLDDLASEAAMSRFHFVRAFTRATGKSPLQYVIHERMKLAKLLLKTTRLPVASVAADTGYEDVSRFGRHFRRHTGVTPAAFRAR</sequence>
<evidence type="ECO:0000313" key="5">
    <source>
        <dbReference type="EMBL" id="SMF39843.1"/>
    </source>
</evidence>
<dbReference type="InterPro" id="IPR018062">
    <property type="entry name" value="HTH_AraC-typ_CS"/>
</dbReference>
<dbReference type="SUPFAM" id="SSF46689">
    <property type="entry name" value="Homeodomain-like"/>
    <property type="match status" value="2"/>
</dbReference>
<gene>
    <name evidence="5" type="ORF">SAMN02982989_1780</name>
</gene>
<evidence type="ECO:0000259" key="4">
    <source>
        <dbReference type="PROSITE" id="PS01124"/>
    </source>
</evidence>
<reference evidence="6" key="1">
    <citation type="submission" date="2017-04" db="EMBL/GenBank/DDBJ databases">
        <authorList>
            <person name="Varghese N."/>
            <person name="Submissions S."/>
        </authorList>
    </citation>
    <scope>NUCLEOTIDE SEQUENCE [LARGE SCALE GENOMIC DNA]</scope>
    <source>
        <strain evidence="6">B4P</strain>
    </source>
</reference>
<dbReference type="RefSeq" id="WP_234811112.1">
    <property type="nucleotide sequence ID" value="NZ_FXAF01000006.1"/>
</dbReference>